<accession>A0A8C8FC90</accession>
<dbReference type="EC" id="1.14.11.65" evidence="8"/>
<feature type="compositionally biased region" description="Polar residues" evidence="9">
    <location>
        <begin position="151"/>
        <end position="179"/>
    </location>
</feature>
<dbReference type="GO" id="GO:0140683">
    <property type="term" value="F:histone H3K9me/H3K9me2 demethylase activity"/>
    <property type="evidence" value="ECO:0007669"/>
    <property type="project" value="UniProtKB-EC"/>
</dbReference>
<dbReference type="GeneTree" id="ENSGT00940000158095"/>
<keyword evidence="3" id="KW-0560">Oxidoreductase</keyword>
<proteinExistence type="inferred from homology"/>
<feature type="region of interest" description="Disordered" evidence="9">
    <location>
        <begin position="1"/>
        <end position="34"/>
    </location>
</feature>
<dbReference type="InterPro" id="IPR003347">
    <property type="entry name" value="JmjC_dom"/>
</dbReference>
<feature type="compositionally biased region" description="Low complexity" evidence="9">
    <location>
        <begin position="1"/>
        <end position="17"/>
    </location>
</feature>
<evidence type="ECO:0000256" key="2">
    <source>
        <dbReference type="ARBA" id="ARBA00022723"/>
    </source>
</evidence>
<comment type="domain">
    <text evidence="8">The JmjC domain and the C6-type zinc-finger are required for the demethylation activity.</text>
</comment>
<dbReference type="PANTHER" id="PTHR12549">
    <property type="entry name" value="JMJC DOMAIN-CONTAINING HISTONE DEMETHYLATION PROTEIN"/>
    <property type="match status" value="1"/>
</dbReference>
<comment type="catalytic activity">
    <reaction evidence="7 8">
        <text>N(6),N(6)-dimethyl-L-lysyl(9)-[histone H3] + 2 2-oxoglutarate + 2 O2 = L-lysyl(9)-[histone H3] + 2 formaldehyde + 2 succinate + 2 CO2</text>
        <dbReference type="Rhea" id="RHEA:60188"/>
        <dbReference type="Rhea" id="RHEA-COMP:15541"/>
        <dbReference type="Rhea" id="RHEA-COMP:15546"/>
        <dbReference type="ChEBI" id="CHEBI:15379"/>
        <dbReference type="ChEBI" id="CHEBI:16526"/>
        <dbReference type="ChEBI" id="CHEBI:16810"/>
        <dbReference type="ChEBI" id="CHEBI:16842"/>
        <dbReference type="ChEBI" id="CHEBI:29969"/>
        <dbReference type="ChEBI" id="CHEBI:30031"/>
        <dbReference type="ChEBI" id="CHEBI:61976"/>
        <dbReference type="EC" id="1.14.11.65"/>
    </reaction>
</comment>
<dbReference type="GO" id="GO:0003712">
    <property type="term" value="F:transcription coregulator activity"/>
    <property type="evidence" value="ECO:0007669"/>
    <property type="project" value="TreeGrafter"/>
</dbReference>
<evidence type="ECO:0000259" key="10">
    <source>
        <dbReference type="PROSITE" id="PS51184"/>
    </source>
</evidence>
<dbReference type="Pfam" id="PF02373">
    <property type="entry name" value="JmjC"/>
    <property type="match status" value="1"/>
</dbReference>
<feature type="compositionally biased region" description="Polar residues" evidence="9">
    <location>
        <begin position="792"/>
        <end position="808"/>
    </location>
</feature>
<sequence>MPSLVPGAPASKPSPAALITESEEPSQSTYPKTAALVSPGPVTISSPSQGSAPSVALAAPLCFSPKLSAWTGPPNQTEGSKPILAAAGFRLPQSKPAGASVFGEVSSQTNGSSNTASVSQDTPGPFGFSFRGAKNNEAQPQQQDQNLFFQCMSQKTGQNPGGSNQNQTSGLGQSQAKDTNYFTAVSESLSKEPPSLFKPSASTEGLKKTVLAPASTGLFGSATAHLKEQSKVPETQPAGNGVLNKPFGGDKLSSSFSGGSGGMRSSVLGMAAIGTPLAPASGSLGGANRSGTNGGAVGGFSTKTDSHQNLFLQGSKEPSNPFLAYGEKLSHSPFSGKPSPLEPETLGPATASESKPNLFTMSEPPKGILSSPFASLSGAAASSSSSPAPGPAFIQRPQSDAPSKPREGASTGEQGSSAEGGSLDDRPSSTSGYPMFGSAVPGGSGEDAPMPFDQGQAQKFALEERGQVSKRDSDSSDNSDLSDLSETEEGLERGQVPGGLPGPVKEGAMLLQKGKGPGVAKSRPRNKPFKVGQSVLKDVTKVRRLKQSGESFLQDGSCINVAPHLHKCRECRMERYRKYREQEPDDDDPNVACRFFHFRRLAFTRKGILRVEGFLSPQQSDAMAMGLWLPSPSVQEGLDLDTSKYILANVGDQFCQLVMSEKEAMMMVEPHQKVAWKRAVRGVREMCDVCETTLFNIHWVCRKCGFGVCLDCYRQRRNQVDEGPDDEVFSWLKCVKGQRHEPQSLMPTQIIPGTALYNIGDMVHSARGKWGIKANCPCTSRHHRPLVRHSGGETTVVKTQPTSSTTPSEAAGGGVDTNSTNSTSGPPNSAQTTTPKDPRPSTGEGNSTALHWLADLATQKAKCTAFDQSPMGALDCRSNPSSLSQGDKMKGSLPNFLDHIIASVVETKKAEGRRTGEGGSELGGVGRRDGVMGLSVLDPHTSHSWLCDGRLLCLQDPSNTNNWKIFRECWKQGQPVLVSGIHKRLKGGLWRPEAFSEEFGDQDVDLVNCRNCAIISDVKVRDFWDGFQVISKRLKGSDGQPMVLKLKDWPPGEDFRDMMPTRFDDLMENLPLPEYTKRDGRLNLASRLPNFFVRPDLGPKMYNAYGLIETEDRSVGTTNLHLDVSDAVNVMVYVGIPEGEGEHVKEVMSTIEEGDVDEMTKRRVYEAKEKPGALWHIYAAKDAEKIRELLRKVGEEQGQENPPDHDPIHDQSWYLDGVLRRRLYEEYGVQGWAIVQFLGDAVFIPAGAPHQVHNLYSCIKVAEDFVSPEHVKHCFRLTQEFRHLSTTHSNHEDKLQVKNIIYHAVKDAVGTLRAHEPKLARS</sequence>
<dbReference type="SUPFAM" id="SSF51197">
    <property type="entry name" value="Clavaminate synthase-like"/>
    <property type="match status" value="1"/>
</dbReference>
<evidence type="ECO:0000256" key="6">
    <source>
        <dbReference type="ARBA" id="ARBA00037987"/>
    </source>
</evidence>
<feature type="compositionally biased region" description="Polar residues" evidence="9">
    <location>
        <begin position="105"/>
        <end position="122"/>
    </location>
</feature>
<keyword evidence="4 8" id="KW-0408">Iron</keyword>
<feature type="region of interest" description="Disordered" evidence="9">
    <location>
        <begin position="284"/>
        <end position="527"/>
    </location>
</feature>
<keyword evidence="5 8" id="KW-0539">Nucleus</keyword>
<feature type="region of interest" description="Disordered" evidence="9">
    <location>
        <begin position="783"/>
        <end position="847"/>
    </location>
</feature>
<comment type="cofactor">
    <cofactor evidence="8">
        <name>Fe(2+)</name>
        <dbReference type="ChEBI" id="CHEBI:29033"/>
    </cofactor>
    <text evidence="8">Binds 1 Fe(2+) ion per subunit.</text>
</comment>
<feature type="compositionally biased region" description="Polar residues" evidence="9">
    <location>
        <begin position="351"/>
        <end position="360"/>
    </location>
</feature>
<evidence type="ECO:0000256" key="9">
    <source>
        <dbReference type="SAM" id="MobiDB-lite"/>
    </source>
</evidence>
<comment type="function">
    <text evidence="8">Histone demethylase that specifically demethylates 'Lys-9' of histone H3, thereby playing a central role in histone code.</text>
</comment>
<reference evidence="11" key="1">
    <citation type="submission" date="2025-08" db="UniProtKB">
        <authorList>
            <consortium name="Ensembl"/>
        </authorList>
    </citation>
    <scope>IDENTIFICATION</scope>
</reference>
<dbReference type="FunFam" id="2.60.120.650:FF:000004">
    <property type="entry name" value="Putative lysine-specific demethylase 3B"/>
    <property type="match status" value="1"/>
</dbReference>
<dbReference type="GO" id="GO:0000785">
    <property type="term" value="C:chromatin"/>
    <property type="evidence" value="ECO:0007669"/>
    <property type="project" value="TreeGrafter"/>
</dbReference>
<evidence type="ECO:0000256" key="5">
    <source>
        <dbReference type="ARBA" id="ARBA00023242"/>
    </source>
</evidence>
<keyword evidence="12" id="KW-1185">Reference proteome</keyword>
<evidence type="ECO:0000256" key="3">
    <source>
        <dbReference type="ARBA" id="ARBA00023002"/>
    </source>
</evidence>
<protein>
    <recommendedName>
        <fullName evidence="8">Lysine-specific demethylase</fullName>
        <ecNumber evidence="8">1.14.11.65</ecNumber>
    </recommendedName>
</protein>
<dbReference type="GO" id="GO:0006357">
    <property type="term" value="P:regulation of transcription by RNA polymerase II"/>
    <property type="evidence" value="ECO:0007669"/>
    <property type="project" value="TreeGrafter"/>
</dbReference>
<dbReference type="PROSITE" id="PS51184">
    <property type="entry name" value="JMJC"/>
    <property type="match status" value="1"/>
</dbReference>
<dbReference type="InterPro" id="IPR045109">
    <property type="entry name" value="LSDs-like"/>
</dbReference>
<feature type="compositionally biased region" description="Polar residues" evidence="9">
    <location>
        <begin position="301"/>
        <end position="318"/>
    </location>
</feature>
<feature type="region of interest" description="Disordered" evidence="9">
    <location>
        <begin position="95"/>
        <end position="179"/>
    </location>
</feature>
<dbReference type="Gene3D" id="2.60.120.650">
    <property type="entry name" value="Cupin"/>
    <property type="match status" value="1"/>
</dbReference>
<dbReference type="PANTHER" id="PTHR12549:SF8">
    <property type="entry name" value="LYSINE-SPECIFIC DEMETHYLASE 3B"/>
    <property type="match status" value="1"/>
</dbReference>
<evidence type="ECO:0000256" key="1">
    <source>
        <dbReference type="ARBA" id="ARBA00004123"/>
    </source>
</evidence>
<dbReference type="GO" id="GO:0070988">
    <property type="term" value="P:demethylation"/>
    <property type="evidence" value="ECO:0007669"/>
    <property type="project" value="UniProtKB-UniRule"/>
</dbReference>
<gene>
    <name evidence="11" type="primary">KDM3B</name>
</gene>
<dbReference type="GO" id="GO:0046872">
    <property type="term" value="F:metal ion binding"/>
    <property type="evidence" value="ECO:0007669"/>
    <property type="project" value="UniProtKB-UniRule"/>
</dbReference>
<dbReference type="SMART" id="SM00558">
    <property type="entry name" value="JmjC"/>
    <property type="match status" value="1"/>
</dbReference>
<feature type="compositionally biased region" description="Low complexity" evidence="9">
    <location>
        <begin position="369"/>
        <end position="393"/>
    </location>
</feature>
<evidence type="ECO:0000256" key="7">
    <source>
        <dbReference type="ARBA" id="ARBA00047648"/>
    </source>
</evidence>
<feature type="compositionally biased region" description="Basic and acidic residues" evidence="9">
    <location>
        <begin position="461"/>
        <end position="474"/>
    </location>
</feature>
<organism evidence="11 12">
    <name type="scientific">Oncorhynchus tshawytscha</name>
    <name type="common">Chinook salmon</name>
    <name type="synonym">Salmo tshawytscha</name>
    <dbReference type="NCBI Taxonomy" id="74940"/>
    <lineage>
        <taxon>Eukaryota</taxon>
        <taxon>Metazoa</taxon>
        <taxon>Chordata</taxon>
        <taxon>Craniata</taxon>
        <taxon>Vertebrata</taxon>
        <taxon>Euteleostomi</taxon>
        <taxon>Actinopterygii</taxon>
        <taxon>Neopterygii</taxon>
        <taxon>Teleostei</taxon>
        <taxon>Protacanthopterygii</taxon>
        <taxon>Salmoniformes</taxon>
        <taxon>Salmonidae</taxon>
        <taxon>Salmoninae</taxon>
        <taxon>Oncorhynchus</taxon>
    </lineage>
</organism>
<feature type="compositionally biased region" description="Low complexity" evidence="9">
    <location>
        <begin position="139"/>
        <end position="150"/>
    </location>
</feature>
<comment type="subcellular location">
    <subcellularLocation>
        <location evidence="1 8">Nucleus</location>
    </subcellularLocation>
</comment>
<feature type="region of interest" description="Disordered" evidence="9">
    <location>
        <begin position="226"/>
        <end position="247"/>
    </location>
</feature>
<evidence type="ECO:0000256" key="8">
    <source>
        <dbReference type="RuleBase" id="RU369087"/>
    </source>
</evidence>
<comment type="domain">
    <text evidence="8">Leu-Xaa-Xaa-Leu-Leu (LXXLL) motifs are known to mediate the association with nuclear receptors.</text>
</comment>
<dbReference type="Proteomes" id="UP000694402">
    <property type="component" value="Unassembled WGS sequence"/>
</dbReference>
<name>A0A8C8FC90_ONCTS</name>
<comment type="similarity">
    <text evidence="6 8">Belongs to the JHDM2 histone demethylase family.</text>
</comment>
<feature type="domain" description="JmjC" evidence="10">
    <location>
        <begin position="1059"/>
        <end position="1282"/>
    </location>
</feature>
<dbReference type="Ensembl" id="ENSOTST00005035633.2">
    <property type="protein sequence ID" value="ENSOTSP00005032867.2"/>
    <property type="gene ID" value="ENSOTSG00005011357.2"/>
</dbReference>
<dbReference type="GO" id="GO:0031490">
    <property type="term" value="F:chromatin DNA binding"/>
    <property type="evidence" value="ECO:0007669"/>
    <property type="project" value="TreeGrafter"/>
</dbReference>
<reference evidence="11" key="2">
    <citation type="submission" date="2025-09" db="UniProtKB">
        <authorList>
            <consortium name="Ensembl"/>
        </authorList>
    </citation>
    <scope>IDENTIFICATION</scope>
</reference>
<feature type="compositionally biased region" description="Low complexity" evidence="9">
    <location>
        <begin position="817"/>
        <end position="829"/>
    </location>
</feature>
<dbReference type="GO" id="GO:0000118">
    <property type="term" value="C:histone deacetylase complex"/>
    <property type="evidence" value="ECO:0007669"/>
    <property type="project" value="UniProtKB-UniRule"/>
</dbReference>
<evidence type="ECO:0000313" key="11">
    <source>
        <dbReference type="Ensembl" id="ENSOTSP00005032867.2"/>
    </source>
</evidence>
<evidence type="ECO:0000256" key="4">
    <source>
        <dbReference type="ARBA" id="ARBA00023004"/>
    </source>
</evidence>
<evidence type="ECO:0000313" key="12">
    <source>
        <dbReference type="Proteomes" id="UP000694402"/>
    </source>
</evidence>
<keyword evidence="2 8" id="KW-0479">Metal-binding</keyword>